<feature type="domain" description="C2" evidence="17">
    <location>
        <begin position="277"/>
        <end position="395"/>
    </location>
</feature>
<feature type="domain" description="SMP-LTD" evidence="18">
    <location>
        <begin position="100"/>
        <end position="278"/>
    </location>
</feature>
<evidence type="ECO:0000256" key="7">
    <source>
        <dbReference type="ARBA" id="ARBA00022723"/>
    </source>
</evidence>
<comment type="caution">
    <text evidence="19">The sequence shown here is derived from an EMBL/GenBank/DDBJ whole genome shotgun (WGS) entry which is preliminary data.</text>
</comment>
<accession>A0A8S4MXY6</accession>
<dbReference type="InterPro" id="IPR037733">
    <property type="entry name" value="Ext_Synaptotagmin_C2A"/>
</dbReference>
<evidence type="ECO:0000256" key="3">
    <source>
        <dbReference type="ARBA" id="ARBA00005867"/>
    </source>
</evidence>
<evidence type="ECO:0000256" key="12">
    <source>
        <dbReference type="ARBA" id="ARBA00023055"/>
    </source>
</evidence>
<gene>
    <name evidence="19" type="ORF">OFUS_LOCUS1336</name>
</gene>
<evidence type="ECO:0000256" key="1">
    <source>
        <dbReference type="ARBA" id="ARBA00004202"/>
    </source>
</evidence>
<dbReference type="PANTHER" id="PTHR45761:SF1">
    <property type="entry name" value="EXTENDED SYNAPTOTAGMIN-LIKE PROTEIN 2, ISOFORM C"/>
    <property type="match status" value="1"/>
</dbReference>
<dbReference type="GO" id="GO:0005509">
    <property type="term" value="F:calcium ion binding"/>
    <property type="evidence" value="ECO:0007669"/>
    <property type="project" value="TreeGrafter"/>
</dbReference>
<dbReference type="PROSITE" id="PS50004">
    <property type="entry name" value="C2"/>
    <property type="match status" value="3"/>
</dbReference>
<feature type="compositionally biased region" description="Polar residues" evidence="15">
    <location>
        <begin position="581"/>
        <end position="595"/>
    </location>
</feature>
<evidence type="ECO:0000259" key="17">
    <source>
        <dbReference type="PROSITE" id="PS50004"/>
    </source>
</evidence>
<keyword evidence="11 16" id="KW-1133">Transmembrane helix</keyword>
<dbReference type="GO" id="GO:0006869">
    <property type="term" value="P:lipid transport"/>
    <property type="evidence" value="ECO:0007669"/>
    <property type="project" value="UniProtKB-KW"/>
</dbReference>
<keyword evidence="12" id="KW-0445">Lipid transport</keyword>
<dbReference type="PANTHER" id="PTHR45761">
    <property type="entry name" value="EXTENDED SYNAPTOTAGMIN-LIKE PROTEIN 2, ISOFORM C"/>
    <property type="match status" value="1"/>
</dbReference>
<comment type="subcellular location">
    <subcellularLocation>
        <location evidence="1">Cell membrane</location>
        <topology evidence="1">Peripheral membrane protein</topology>
    </subcellularLocation>
    <subcellularLocation>
        <location evidence="2">Endoplasmic reticulum membrane</location>
        <topology evidence="2">Multi-pass membrane protein</topology>
    </subcellularLocation>
</comment>
<dbReference type="SMART" id="SM00239">
    <property type="entry name" value="C2"/>
    <property type="match status" value="3"/>
</dbReference>
<evidence type="ECO:0000256" key="5">
    <source>
        <dbReference type="ARBA" id="ARBA00022475"/>
    </source>
</evidence>
<dbReference type="CDD" id="cd04050">
    <property type="entry name" value="C2B_Synaptotagmin-like"/>
    <property type="match status" value="1"/>
</dbReference>
<evidence type="ECO:0000256" key="14">
    <source>
        <dbReference type="ARBA" id="ARBA00023136"/>
    </source>
</evidence>
<keyword evidence="6 16" id="KW-0812">Transmembrane</keyword>
<evidence type="ECO:0000256" key="6">
    <source>
        <dbReference type="ARBA" id="ARBA00022692"/>
    </source>
</evidence>
<proteinExistence type="inferred from homology"/>
<keyword evidence="4" id="KW-0813">Transport</keyword>
<keyword evidence="8" id="KW-0677">Repeat</keyword>
<feature type="compositionally biased region" description="Pro residues" evidence="15">
    <location>
        <begin position="601"/>
        <end position="618"/>
    </location>
</feature>
<dbReference type="GO" id="GO:0031210">
    <property type="term" value="F:phosphatidylcholine binding"/>
    <property type="evidence" value="ECO:0007669"/>
    <property type="project" value="TreeGrafter"/>
</dbReference>
<dbReference type="GO" id="GO:0008429">
    <property type="term" value="F:phosphatidylethanolamine binding"/>
    <property type="evidence" value="ECO:0007669"/>
    <property type="project" value="TreeGrafter"/>
</dbReference>
<reference evidence="19" key="1">
    <citation type="submission" date="2022-03" db="EMBL/GenBank/DDBJ databases">
        <authorList>
            <person name="Martin C."/>
        </authorList>
    </citation>
    <scope>NUCLEOTIDE SEQUENCE</scope>
</reference>
<dbReference type="GO" id="GO:0035091">
    <property type="term" value="F:phosphatidylinositol binding"/>
    <property type="evidence" value="ECO:0007669"/>
    <property type="project" value="TreeGrafter"/>
</dbReference>
<feature type="region of interest" description="Disordered" evidence="15">
    <location>
        <begin position="566"/>
        <end position="628"/>
    </location>
</feature>
<dbReference type="InterPro" id="IPR037752">
    <property type="entry name" value="C2C_KIAA1228"/>
</dbReference>
<dbReference type="FunFam" id="2.60.40.150:FF:000025">
    <property type="entry name" value="Extended synaptotagmin 2"/>
    <property type="match status" value="1"/>
</dbReference>
<evidence type="ECO:0008006" key="21">
    <source>
        <dbReference type="Google" id="ProtNLM"/>
    </source>
</evidence>
<dbReference type="EMBL" id="CAIIXF020000001">
    <property type="protein sequence ID" value="CAH1773794.1"/>
    <property type="molecule type" value="Genomic_DNA"/>
</dbReference>
<keyword evidence="14 16" id="KW-0472">Membrane</keyword>
<evidence type="ECO:0000256" key="11">
    <source>
        <dbReference type="ARBA" id="ARBA00022989"/>
    </source>
</evidence>
<feature type="transmembrane region" description="Helical" evidence="16">
    <location>
        <begin position="210"/>
        <end position="230"/>
    </location>
</feature>
<dbReference type="InterPro" id="IPR031468">
    <property type="entry name" value="SMP_LBD"/>
</dbReference>
<organism evidence="19 20">
    <name type="scientific">Owenia fusiformis</name>
    <name type="common">Polychaete worm</name>
    <dbReference type="NCBI Taxonomy" id="6347"/>
    <lineage>
        <taxon>Eukaryota</taxon>
        <taxon>Metazoa</taxon>
        <taxon>Spiralia</taxon>
        <taxon>Lophotrochozoa</taxon>
        <taxon>Annelida</taxon>
        <taxon>Polychaeta</taxon>
        <taxon>Sedentaria</taxon>
        <taxon>Canalipalpata</taxon>
        <taxon>Sabellida</taxon>
        <taxon>Oweniida</taxon>
        <taxon>Oweniidae</taxon>
        <taxon>Owenia</taxon>
    </lineage>
</organism>
<sequence length="801" mass="88539">MADQGSKKATKKLANEDDQLLPFITSYFKNCGLVGLIFGAGYFNFSIAWPIFGLLIFMWNEKRKRARQYRIDTTHALVKDEKATVLARVDELPSWVFYPDIERAEWVNNIIGQLWPFIGDYVKKILVETVQPQVKANLPSALKSFAFETIDLGDIPPRIGGVKVYTEHVSRDEIVMDLEIYYASDAQVKVNIKNITAGIKELQIHGTMRVVMSPLIPVSPLIGGITVFFLNPPSVEFNSTDLGNVLDIPGLSDIVRNIIEDQIAAFLVLPNRIPVQLAEGINLQALRFPTPQGVLRMHIIGARDLKRADIGLLGKGKSDPYAVIHVGAQKFKTKVIPNTVTPGWNTYFEAIVDQRSGQFFELEIKDEDPGEDDRLGSIGIEIASVADKGEIDSWMPLGDVETGMVHVCLSWLHLTTDPTELYKAIAMNHQVHTNDTLCSCVILVYVDSAANLPRSRKTMAEPSSYVILTVGQEEKVKTPIMADTNNPRYEKFYQFLVKNPQVQDVDIEIRDKKGGDKKIGSLLVPMKQLLSAPGLTLEQPFRLQNSGPQSTINLKLALKILSQNPQVLPPDEGTDVDSGINIPTASDNSPASTPVDQPESPSDPKPTPSSPEPRPLPPTTLNNEEEAEVETLIPEADMSLESQGGDLRHRSVGPAVPAGSPTGGSGAGVAGLGKIQLTIRYSTQRSRLVVVIHKCVNLIPCDDDNLADPYVRIRLMPDKSSKKKTETIKNQLDPIFDETFEFNVNQAEASQRQLDIAVKNSVGLFSGARKYMGTVLVDLNQFDLTKAVTEWFDLEEPEDKD</sequence>
<feature type="domain" description="C2" evidence="17">
    <location>
        <begin position="417"/>
        <end position="539"/>
    </location>
</feature>
<dbReference type="GO" id="GO:0005789">
    <property type="term" value="C:endoplasmic reticulum membrane"/>
    <property type="evidence" value="ECO:0007669"/>
    <property type="project" value="UniProtKB-SubCell"/>
</dbReference>
<dbReference type="InterPro" id="IPR051634">
    <property type="entry name" value="Extended_Synaptotagmin"/>
</dbReference>
<dbReference type="PROSITE" id="PS51847">
    <property type="entry name" value="SMP"/>
    <property type="match status" value="1"/>
</dbReference>
<dbReference type="AlphaFoldDB" id="A0A8S4MXY6"/>
<dbReference type="FunFam" id="2.60.40.150:FF:000093">
    <property type="entry name" value="Extended synaptotagmin 3"/>
    <property type="match status" value="1"/>
</dbReference>
<evidence type="ECO:0000256" key="8">
    <source>
        <dbReference type="ARBA" id="ARBA00022737"/>
    </source>
</evidence>
<evidence type="ECO:0000256" key="4">
    <source>
        <dbReference type="ARBA" id="ARBA00022448"/>
    </source>
</evidence>
<evidence type="ECO:0000313" key="20">
    <source>
        <dbReference type="Proteomes" id="UP000749559"/>
    </source>
</evidence>
<dbReference type="CDD" id="cd21670">
    <property type="entry name" value="SMP_ESyt"/>
    <property type="match status" value="1"/>
</dbReference>
<comment type="similarity">
    <text evidence="3">Belongs to the extended synaptotagmin family.</text>
</comment>
<evidence type="ECO:0000256" key="10">
    <source>
        <dbReference type="ARBA" id="ARBA00022837"/>
    </source>
</evidence>
<keyword evidence="13" id="KW-0446">Lipid-binding</keyword>
<feature type="region of interest" description="Disordered" evidence="15">
    <location>
        <begin position="644"/>
        <end position="667"/>
    </location>
</feature>
<evidence type="ECO:0000256" key="16">
    <source>
        <dbReference type="SAM" id="Phobius"/>
    </source>
</evidence>
<keyword evidence="7" id="KW-0479">Metal-binding</keyword>
<evidence type="ECO:0000259" key="18">
    <source>
        <dbReference type="PROSITE" id="PS51847"/>
    </source>
</evidence>
<dbReference type="InterPro" id="IPR039010">
    <property type="entry name" value="Synaptotagmin_SMP"/>
</dbReference>
<dbReference type="CDD" id="cd04030">
    <property type="entry name" value="C2C_KIAA1228"/>
    <property type="match status" value="1"/>
</dbReference>
<dbReference type="OrthoDB" id="1029639at2759"/>
<dbReference type="Pfam" id="PF17047">
    <property type="entry name" value="SMP_LBD"/>
    <property type="match status" value="1"/>
</dbReference>
<feature type="domain" description="C2" evidence="17">
    <location>
        <begin position="671"/>
        <end position="792"/>
    </location>
</feature>
<evidence type="ECO:0000256" key="2">
    <source>
        <dbReference type="ARBA" id="ARBA00004477"/>
    </source>
</evidence>
<evidence type="ECO:0000256" key="13">
    <source>
        <dbReference type="ARBA" id="ARBA00023121"/>
    </source>
</evidence>
<keyword evidence="9" id="KW-0256">Endoplasmic reticulum</keyword>
<dbReference type="SUPFAM" id="SSF49562">
    <property type="entry name" value="C2 domain (Calcium/lipid-binding domain, CaLB)"/>
    <property type="match status" value="3"/>
</dbReference>
<evidence type="ECO:0000313" key="19">
    <source>
        <dbReference type="EMBL" id="CAH1773794.1"/>
    </source>
</evidence>
<keyword evidence="10" id="KW-0106">Calcium</keyword>
<evidence type="ECO:0000256" key="9">
    <source>
        <dbReference type="ARBA" id="ARBA00022824"/>
    </source>
</evidence>
<keyword evidence="5" id="KW-1003">Cell membrane</keyword>
<dbReference type="InterPro" id="IPR000008">
    <property type="entry name" value="C2_dom"/>
</dbReference>
<dbReference type="InterPro" id="IPR037749">
    <property type="entry name" value="Ext_Synaptotagmin_C2B"/>
</dbReference>
<protein>
    <recommendedName>
        <fullName evidence="21">Extended synaptotagmin-2</fullName>
    </recommendedName>
</protein>
<dbReference type="GO" id="GO:0005886">
    <property type="term" value="C:plasma membrane"/>
    <property type="evidence" value="ECO:0007669"/>
    <property type="project" value="UniProtKB-SubCell"/>
</dbReference>
<dbReference type="GO" id="GO:0005544">
    <property type="term" value="F:calcium-dependent phospholipid binding"/>
    <property type="evidence" value="ECO:0007669"/>
    <property type="project" value="TreeGrafter"/>
</dbReference>
<dbReference type="Proteomes" id="UP000749559">
    <property type="component" value="Unassembled WGS sequence"/>
</dbReference>
<name>A0A8S4MXY6_OWEFU</name>
<dbReference type="InterPro" id="IPR035892">
    <property type="entry name" value="C2_domain_sf"/>
</dbReference>
<dbReference type="CDD" id="cd08391">
    <property type="entry name" value="C2A_C2C_Synaptotagmin_like"/>
    <property type="match status" value="1"/>
</dbReference>
<keyword evidence="20" id="KW-1185">Reference proteome</keyword>
<evidence type="ECO:0000256" key="15">
    <source>
        <dbReference type="SAM" id="MobiDB-lite"/>
    </source>
</evidence>
<feature type="transmembrane region" description="Helical" evidence="16">
    <location>
        <begin position="33"/>
        <end position="59"/>
    </location>
</feature>
<dbReference type="Pfam" id="PF00168">
    <property type="entry name" value="C2"/>
    <property type="match status" value="3"/>
</dbReference>
<dbReference type="GO" id="GO:0061817">
    <property type="term" value="P:endoplasmic reticulum-plasma membrane tethering"/>
    <property type="evidence" value="ECO:0007669"/>
    <property type="project" value="InterPro"/>
</dbReference>
<dbReference type="Gene3D" id="2.60.40.150">
    <property type="entry name" value="C2 domain"/>
    <property type="match status" value="3"/>
</dbReference>